<reference evidence="2" key="1">
    <citation type="journal article" date="2014" name="Science">
        <title>Ancient hybridizations among the ancestral genomes of bread wheat.</title>
        <authorList>
            <consortium name="International Wheat Genome Sequencing Consortium,"/>
            <person name="Marcussen T."/>
            <person name="Sandve S.R."/>
            <person name="Heier L."/>
            <person name="Spannagl M."/>
            <person name="Pfeifer M."/>
            <person name="Jakobsen K.S."/>
            <person name="Wulff B.B."/>
            <person name="Steuernagel B."/>
            <person name="Mayer K.F."/>
            <person name="Olsen O.A."/>
        </authorList>
    </citation>
    <scope>NUCLEOTIDE SEQUENCE [LARGE SCALE GENOMIC DNA]</scope>
    <source>
        <strain evidence="2">cv. AL8/78</strain>
    </source>
</reference>
<protein>
    <submittedName>
        <fullName evidence="1">Uncharacterized protein</fullName>
    </submittedName>
</protein>
<name>A0A453MPB2_AEGTS</name>
<sequence>MFVPRKKKMFACTAEYLFHCFAESAKLYLFFPLSYN</sequence>
<keyword evidence="2" id="KW-1185">Reference proteome</keyword>
<dbReference type="EnsemblPlants" id="AET6Gv20014600.2">
    <property type="protein sequence ID" value="AET6Gv20014600.2"/>
    <property type="gene ID" value="AET6Gv20014600"/>
</dbReference>
<reference evidence="2" key="2">
    <citation type="journal article" date="2017" name="Nat. Plants">
        <title>The Aegilops tauschii genome reveals multiple impacts of transposons.</title>
        <authorList>
            <person name="Zhao G."/>
            <person name="Zou C."/>
            <person name="Li K."/>
            <person name="Wang K."/>
            <person name="Li T."/>
            <person name="Gao L."/>
            <person name="Zhang X."/>
            <person name="Wang H."/>
            <person name="Yang Z."/>
            <person name="Liu X."/>
            <person name="Jiang W."/>
            <person name="Mao L."/>
            <person name="Kong X."/>
            <person name="Jiao Y."/>
            <person name="Jia J."/>
        </authorList>
    </citation>
    <scope>NUCLEOTIDE SEQUENCE [LARGE SCALE GENOMIC DNA]</scope>
    <source>
        <strain evidence="2">cv. AL8/78</strain>
    </source>
</reference>
<dbReference type="AlphaFoldDB" id="A0A453MPB2"/>
<reference evidence="1" key="3">
    <citation type="journal article" date="2017" name="Nature">
        <title>Genome sequence of the progenitor of the wheat D genome Aegilops tauschii.</title>
        <authorList>
            <person name="Luo M.C."/>
            <person name="Gu Y.Q."/>
            <person name="Puiu D."/>
            <person name="Wang H."/>
            <person name="Twardziok S.O."/>
            <person name="Deal K.R."/>
            <person name="Huo N."/>
            <person name="Zhu T."/>
            <person name="Wang L."/>
            <person name="Wang Y."/>
            <person name="McGuire P.E."/>
            <person name="Liu S."/>
            <person name="Long H."/>
            <person name="Ramasamy R.K."/>
            <person name="Rodriguez J.C."/>
            <person name="Van S.L."/>
            <person name="Yuan L."/>
            <person name="Wang Z."/>
            <person name="Xia Z."/>
            <person name="Xiao L."/>
            <person name="Anderson O.D."/>
            <person name="Ouyang S."/>
            <person name="Liang Y."/>
            <person name="Zimin A.V."/>
            <person name="Pertea G."/>
            <person name="Qi P."/>
            <person name="Bennetzen J.L."/>
            <person name="Dai X."/>
            <person name="Dawson M.W."/>
            <person name="Muller H.G."/>
            <person name="Kugler K."/>
            <person name="Rivarola-Duarte L."/>
            <person name="Spannagl M."/>
            <person name="Mayer K.F.X."/>
            <person name="Lu F.H."/>
            <person name="Bevan M.W."/>
            <person name="Leroy P."/>
            <person name="Li P."/>
            <person name="You F.M."/>
            <person name="Sun Q."/>
            <person name="Liu Z."/>
            <person name="Lyons E."/>
            <person name="Wicker T."/>
            <person name="Salzberg S.L."/>
            <person name="Devos K.M."/>
            <person name="Dvorak J."/>
        </authorList>
    </citation>
    <scope>NUCLEOTIDE SEQUENCE [LARGE SCALE GENOMIC DNA]</scope>
    <source>
        <strain evidence="1">cv. AL8/78</strain>
    </source>
</reference>
<evidence type="ECO:0000313" key="1">
    <source>
        <dbReference type="EnsemblPlants" id="AET6Gv20014600.2"/>
    </source>
</evidence>
<organism evidence="1 2">
    <name type="scientific">Aegilops tauschii subsp. strangulata</name>
    <name type="common">Goatgrass</name>
    <dbReference type="NCBI Taxonomy" id="200361"/>
    <lineage>
        <taxon>Eukaryota</taxon>
        <taxon>Viridiplantae</taxon>
        <taxon>Streptophyta</taxon>
        <taxon>Embryophyta</taxon>
        <taxon>Tracheophyta</taxon>
        <taxon>Spermatophyta</taxon>
        <taxon>Magnoliopsida</taxon>
        <taxon>Liliopsida</taxon>
        <taxon>Poales</taxon>
        <taxon>Poaceae</taxon>
        <taxon>BOP clade</taxon>
        <taxon>Pooideae</taxon>
        <taxon>Triticodae</taxon>
        <taxon>Triticeae</taxon>
        <taxon>Triticinae</taxon>
        <taxon>Aegilops</taxon>
    </lineage>
</organism>
<dbReference type="Gramene" id="AET6Gv20014600.2">
    <property type="protein sequence ID" value="AET6Gv20014600.2"/>
    <property type="gene ID" value="AET6Gv20014600"/>
</dbReference>
<proteinExistence type="predicted"/>
<dbReference type="Proteomes" id="UP000015105">
    <property type="component" value="Chromosome 6D"/>
</dbReference>
<accession>A0A453MPB2</accession>
<evidence type="ECO:0000313" key="2">
    <source>
        <dbReference type="Proteomes" id="UP000015105"/>
    </source>
</evidence>
<reference evidence="1" key="4">
    <citation type="submission" date="2019-03" db="UniProtKB">
        <authorList>
            <consortium name="EnsemblPlants"/>
        </authorList>
    </citation>
    <scope>IDENTIFICATION</scope>
</reference>
<reference evidence="1" key="5">
    <citation type="journal article" date="2021" name="G3 (Bethesda)">
        <title>Aegilops tauschii genome assembly Aet v5.0 features greater sequence contiguity and improved annotation.</title>
        <authorList>
            <person name="Wang L."/>
            <person name="Zhu T."/>
            <person name="Rodriguez J.C."/>
            <person name="Deal K.R."/>
            <person name="Dubcovsky J."/>
            <person name="McGuire P.E."/>
            <person name="Lux T."/>
            <person name="Spannagl M."/>
            <person name="Mayer K.F.X."/>
            <person name="Baldrich P."/>
            <person name="Meyers B.C."/>
            <person name="Huo N."/>
            <person name="Gu Y.Q."/>
            <person name="Zhou H."/>
            <person name="Devos K.M."/>
            <person name="Bennetzen J.L."/>
            <person name="Unver T."/>
            <person name="Budak H."/>
            <person name="Gulick P.J."/>
            <person name="Galiba G."/>
            <person name="Kalapos B."/>
            <person name="Nelson D.R."/>
            <person name="Li P."/>
            <person name="You F.M."/>
            <person name="Luo M.C."/>
            <person name="Dvorak J."/>
        </authorList>
    </citation>
    <scope>NUCLEOTIDE SEQUENCE [LARGE SCALE GENOMIC DNA]</scope>
    <source>
        <strain evidence="1">cv. AL8/78</strain>
    </source>
</reference>